<organism evidence="7 8">
    <name type="scientific">Prauserella alba</name>
    <dbReference type="NCBI Taxonomy" id="176898"/>
    <lineage>
        <taxon>Bacteria</taxon>
        <taxon>Bacillati</taxon>
        <taxon>Actinomycetota</taxon>
        <taxon>Actinomycetes</taxon>
        <taxon>Pseudonocardiales</taxon>
        <taxon>Pseudonocardiaceae</taxon>
        <taxon>Prauserella</taxon>
    </lineage>
</organism>
<feature type="region of interest" description="Disordered" evidence="5">
    <location>
        <begin position="204"/>
        <end position="237"/>
    </location>
</feature>
<dbReference type="InterPro" id="IPR009057">
    <property type="entry name" value="Homeodomain-like_sf"/>
</dbReference>
<dbReference type="PANTHER" id="PTHR47506">
    <property type="entry name" value="TRANSCRIPTIONAL REGULATORY PROTEIN"/>
    <property type="match status" value="1"/>
</dbReference>
<evidence type="ECO:0000256" key="3">
    <source>
        <dbReference type="ARBA" id="ARBA00023163"/>
    </source>
</evidence>
<keyword evidence="3" id="KW-0804">Transcription</keyword>
<feature type="DNA-binding region" description="H-T-H motif" evidence="4">
    <location>
        <begin position="52"/>
        <end position="71"/>
    </location>
</feature>
<feature type="domain" description="HTH tetR-type" evidence="6">
    <location>
        <begin position="30"/>
        <end position="89"/>
    </location>
</feature>
<evidence type="ECO:0000313" key="8">
    <source>
        <dbReference type="Proteomes" id="UP001500467"/>
    </source>
</evidence>
<dbReference type="PANTHER" id="PTHR47506:SF1">
    <property type="entry name" value="HTH-TYPE TRANSCRIPTIONAL REGULATOR YJDC"/>
    <property type="match status" value="1"/>
</dbReference>
<dbReference type="PROSITE" id="PS50977">
    <property type="entry name" value="HTH_TETR_2"/>
    <property type="match status" value="1"/>
</dbReference>
<feature type="compositionally biased region" description="Polar residues" evidence="5">
    <location>
        <begin position="209"/>
        <end position="230"/>
    </location>
</feature>
<gene>
    <name evidence="7" type="ORF">GCM10009675_09490</name>
</gene>
<evidence type="ECO:0000256" key="1">
    <source>
        <dbReference type="ARBA" id="ARBA00023015"/>
    </source>
</evidence>
<accession>A0ABN1V612</accession>
<keyword evidence="1" id="KW-0805">Transcription regulation</keyword>
<evidence type="ECO:0000313" key="7">
    <source>
        <dbReference type="EMBL" id="GAA1196427.1"/>
    </source>
</evidence>
<dbReference type="Gene3D" id="1.10.357.10">
    <property type="entry name" value="Tetracycline Repressor, domain 2"/>
    <property type="match status" value="1"/>
</dbReference>
<reference evidence="7 8" key="1">
    <citation type="journal article" date="2019" name="Int. J. Syst. Evol. Microbiol.">
        <title>The Global Catalogue of Microorganisms (GCM) 10K type strain sequencing project: providing services to taxonomists for standard genome sequencing and annotation.</title>
        <authorList>
            <consortium name="The Broad Institute Genomics Platform"/>
            <consortium name="The Broad Institute Genome Sequencing Center for Infectious Disease"/>
            <person name="Wu L."/>
            <person name="Ma J."/>
        </authorList>
    </citation>
    <scope>NUCLEOTIDE SEQUENCE [LARGE SCALE GENOMIC DNA]</scope>
    <source>
        <strain evidence="7 8">JCM 13022</strain>
    </source>
</reference>
<evidence type="ECO:0000256" key="4">
    <source>
        <dbReference type="PROSITE-ProRule" id="PRU00335"/>
    </source>
</evidence>
<keyword evidence="2 4" id="KW-0238">DNA-binding</keyword>
<proteinExistence type="predicted"/>
<dbReference type="Pfam" id="PF00440">
    <property type="entry name" value="TetR_N"/>
    <property type="match status" value="1"/>
</dbReference>
<dbReference type="EMBL" id="BAAALM010000004">
    <property type="protein sequence ID" value="GAA1196427.1"/>
    <property type="molecule type" value="Genomic_DNA"/>
</dbReference>
<protein>
    <recommendedName>
        <fullName evidence="6">HTH tetR-type domain-containing protein</fullName>
    </recommendedName>
</protein>
<sequence length="263" mass="27268">MVARVFPAGRGRVAPVIESWFINGVARPRTITDERLLTATAAVIEQTGPGFTLAQVAKEAGVAVGSVAQRFGSKAGLLRALTELGRTQAVERMREAAAEADSPEVAVRAALVAAFAGLDRGGESGAGGSGAVNHLAQLGTDLADPELRGLLRLHYAALRDELTVLLRMAASEQWCGPVPAVAARVLLSAINGAALDWSLRAEDPAGANDETTTNDTTSADHAASNDTVSARETVPANGTVPARDTLRACLAETVDVIMKGWLP</sequence>
<dbReference type="InterPro" id="IPR001647">
    <property type="entry name" value="HTH_TetR"/>
</dbReference>
<evidence type="ECO:0000256" key="2">
    <source>
        <dbReference type="ARBA" id="ARBA00023125"/>
    </source>
</evidence>
<comment type="caution">
    <text evidence="7">The sequence shown here is derived from an EMBL/GenBank/DDBJ whole genome shotgun (WGS) entry which is preliminary data.</text>
</comment>
<evidence type="ECO:0000259" key="6">
    <source>
        <dbReference type="PROSITE" id="PS50977"/>
    </source>
</evidence>
<name>A0ABN1V612_9PSEU</name>
<dbReference type="Proteomes" id="UP001500467">
    <property type="component" value="Unassembled WGS sequence"/>
</dbReference>
<keyword evidence="8" id="KW-1185">Reference proteome</keyword>
<dbReference type="SUPFAM" id="SSF46689">
    <property type="entry name" value="Homeodomain-like"/>
    <property type="match status" value="1"/>
</dbReference>
<evidence type="ECO:0000256" key="5">
    <source>
        <dbReference type="SAM" id="MobiDB-lite"/>
    </source>
</evidence>